<feature type="domain" description="Flavodoxin-like" evidence="2">
    <location>
        <begin position="1"/>
        <end position="62"/>
    </location>
</feature>
<keyword evidence="1" id="KW-0285">Flavoprotein</keyword>
<sequence length="87" mass="9607">MCRFAVLGLGDSSYAKFNFAAKRLARRLQQLGGQMLLHTGLADDQHDLGADAVVEPWIRNLWKVLDMLYPLPEGVAHVATATLCSPR</sequence>
<proteinExistence type="predicted"/>
<dbReference type="SUPFAM" id="SSF52218">
    <property type="entry name" value="Flavoproteins"/>
    <property type="match status" value="1"/>
</dbReference>
<evidence type="ECO:0000313" key="3">
    <source>
        <dbReference type="EMBL" id="KAJ8867094.1"/>
    </source>
</evidence>
<dbReference type="InterPro" id="IPR008254">
    <property type="entry name" value="Flavodoxin/NO_synth"/>
</dbReference>
<organism evidence="3 4">
    <name type="scientific">Dryococelus australis</name>
    <dbReference type="NCBI Taxonomy" id="614101"/>
    <lineage>
        <taxon>Eukaryota</taxon>
        <taxon>Metazoa</taxon>
        <taxon>Ecdysozoa</taxon>
        <taxon>Arthropoda</taxon>
        <taxon>Hexapoda</taxon>
        <taxon>Insecta</taxon>
        <taxon>Pterygota</taxon>
        <taxon>Neoptera</taxon>
        <taxon>Polyneoptera</taxon>
        <taxon>Phasmatodea</taxon>
        <taxon>Verophasmatodea</taxon>
        <taxon>Anareolatae</taxon>
        <taxon>Phasmatidae</taxon>
        <taxon>Eurycanthinae</taxon>
        <taxon>Dryococelus</taxon>
    </lineage>
</organism>
<dbReference type="PANTHER" id="PTHR19384">
    <property type="entry name" value="NITRIC OXIDE SYNTHASE-RELATED"/>
    <property type="match status" value="1"/>
</dbReference>
<accession>A0ABQ9G3P7</accession>
<dbReference type="PRINTS" id="PR00369">
    <property type="entry name" value="FLAVODOXIN"/>
</dbReference>
<dbReference type="PROSITE" id="PS50902">
    <property type="entry name" value="FLAVODOXIN_LIKE"/>
    <property type="match status" value="1"/>
</dbReference>
<dbReference type="Gene3D" id="3.40.50.360">
    <property type="match status" value="1"/>
</dbReference>
<name>A0ABQ9G3P7_9NEOP</name>
<protein>
    <recommendedName>
        <fullName evidence="2">Flavodoxin-like domain-containing protein</fullName>
    </recommendedName>
</protein>
<keyword evidence="4" id="KW-1185">Reference proteome</keyword>
<gene>
    <name evidence="3" type="ORF">PR048_032956</name>
</gene>
<evidence type="ECO:0000313" key="4">
    <source>
        <dbReference type="Proteomes" id="UP001159363"/>
    </source>
</evidence>
<dbReference type="Proteomes" id="UP001159363">
    <property type="component" value="Chromosome 15"/>
</dbReference>
<dbReference type="InterPro" id="IPR029039">
    <property type="entry name" value="Flavoprotein-like_sf"/>
</dbReference>
<dbReference type="PANTHER" id="PTHR19384:SF10">
    <property type="entry name" value="NADPH-DEPENDENT DIFLAVIN OXIDOREDUCTASE 1"/>
    <property type="match status" value="1"/>
</dbReference>
<dbReference type="EMBL" id="JARBHB010000016">
    <property type="protein sequence ID" value="KAJ8867094.1"/>
    <property type="molecule type" value="Genomic_DNA"/>
</dbReference>
<evidence type="ECO:0000256" key="1">
    <source>
        <dbReference type="ARBA" id="ARBA00022630"/>
    </source>
</evidence>
<dbReference type="InterPro" id="IPR001094">
    <property type="entry name" value="Flavdoxin-like"/>
</dbReference>
<comment type="caution">
    <text evidence="3">The sequence shown here is derived from an EMBL/GenBank/DDBJ whole genome shotgun (WGS) entry which is preliminary data.</text>
</comment>
<evidence type="ECO:0000259" key="2">
    <source>
        <dbReference type="PROSITE" id="PS50902"/>
    </source>
</evidence>
<reference evidence="3 4" key="1">
    <citation type="submission" date="2023-02" db="EMBL/GenBank/DDBJ databases">
        <title>LHISI_Scaffold_Assembly.</title>
        <authorList>
            <person name="Stuart O.P."/>
            <person name="Cleave R."/>
            <person name="Magrath M.J.L."/>
            <person name="Mikheyev A.S."/>
        </authorList>
    </citation>
    <scope>NUCLEOTIDE SEQUENCE [LARGE SCALE GENOMIC DNA]</scope>
    <source>
        <strain evidence="3">Daus_M_001</strain>
        <tissue evidence="3">Leg muscle</tissue>
    </source>
</reference>
<dbReference type="Pfam" id="PF00258">
    <property type="entry name" value="Flavodoxin_1"/>
    <property type="match status" value="1"/>
</dbReference>